<reference evidence="2" key="1">
    <citation type="submission" date="2021-02" db="EMBL/GenBank/DDBJ databases">
        <title>Neisseriaceae sp. 26B isolated from the cloaca of a Common Toad-headed Turtle (Mesoclemmys nasuta).</title>
        <authorList>
            <person name="Spergser J."/>
            <person name="Busse H.-J."/>
        </authorList>
    </citation>
    <scope>NUCLEOTIDE SEQUENCE</scope>
    <source>
        <strain evidence="2">26B</strain>
    </source>
</reference>
<dbReference type="Proteomes" id="UP000653156">
    <property type="component" value="Chromosome"/>
</dbReference>
<name>A0A892ZFG7_9NEIS</name>
<protein>
    <submittedName>
        <fullName evidence="2">MBL fold metallo-hydrolase</fullName>
    </submittedName>
</protein>
<dbReference type="EMBL" id="CP069798">
    <property type="protein sequence ID" value="QRQ81310.1"/>
    <property type="molecule type" value="Genomic_DNA"/>
</dbReference>
<dbReference type="InterPro" id="IPR050855">
    <property type="entry name" value="NDM-1-like"/>
</dbReference>
<dbReference type="SUPFAM" id="SSF56281">
    <property type="entry name" value="Metallo-hydrolase/oxidoreductase"/>
    <property type="match status" value="1"/>
</dbReference>
<feature type="domain" description="Metallo-beta-lactamase" evidence="1">
    <location>
        <begin position="10"/>
        <end position="209"/>
    </location>
</feature>
<dbReference type="RefSeq" id="WP_230338605.1">
    <property type="nucleotide sequence ID" value="NZ_CP069798.1"/>
</dbReference>
<dbReference type="PANTHER" id="PTHR42951:SF17">
    <property type="entry name" value="METALLO-BETA-LACTAMASE DOMAIN-CONTAINING PROTEIN"/>
    <property type="match status" value="1"/>
</dbReference>
<gene>
    <name evidence="2" type="ORF">JQU52_11400</name>
</gene>
<keyword evidence="3" id="KW-1185">Reference proteome</keyword>
<dbReference type="SMART" id="SM00849">
    <property type="entry name" value="Lactamase_B"/>
    <property type="match status" value="1"/>
</dbReference>
<dbReference type="Pfam" id="PF00753">
    <property type="entry name" value="Lactamase_B"/>
    <property type="match status" value="1"/>
</dbReference>
<proteinExistence type="predicted"/>
<evidence type="ECO:0000313" key="3">
    <source>
        <dbReference type="Proteomes" id="UP000653156"/>
    </source>
</evidence>
<dbReference type="KEGG" id="ptes:JQU52_11400"/>
<sequence length="252" mass="28733">MQIHRLKGYIQEIYLVEYAHGLLLLDGMSRCDIDMLRRFITGTLGRPFTDLKLVVVTHMHPDHAGAAQALRNISGCRIASADKKRQWYGGLHGAGKLMVDMYLAHWMAAKMKKPRRNIWYWPYLRPDYRLRHGDALPGFGDWCVLETPGHTDRDLSLYHPESRTAYTADLILKLKRGLAVPFPVFLPQAYRASLQQMADLQPHTLLLAHGGEIQPEAADFDTMLALAPPQPLTLLATLRRRIHNHLNAFSPR</sequence>
<evidence type="ECO:0000259" key="1">
    <source>
        <dbReference type="SMART" id="SM00849"/>
    </source>
</evidence>
<dbReference type="InterPro" id="IPR001279">
    <property type="entry name" value="Metallo-B-lactamas"/>
</dbReference>
<dbReference type="Gene3D" id="3.60.15.10">
    <property type="entry name" value="Ribonuclease Z/Hydroxyacylglutathione hydrolase-like"/>
    <property type="match status" value="1"/>
</dbReference>
<accession>A0A892ZFG7</accession>
<evidence type="ECO:0000313" key="2">
    <source>
        <dbReference type="EMBL" id="QRQ81310.1"/>
    </source>
</evidence>
<dbReference type="AlphaFoldDB" id="A0A892ZFG7"/>
<organism evidence="2 3">
    <name type="scientific">Paralysiella testudinis</name>
    <dbReference type="NCBI Taxonomy" id="2809020"/>
    <lineage>
        <taxon>Bacteria</taxon>
        <taxon>Pseudomonadati</taxon>
        <taxon>Pseudomonadota</taxon>
        <taxon>Betaproteobacteria</taxon>
        <taxon>Neisseriales</taxon>
        <taxon>Neisseriaceae</taxon>
        <taxon>Paralysiella</taxon>
    </lineage>
</organism>
<dbReference type="PANTHER" id="PTHR42951">
    <property type="entry name" value="METALLO-BETA-LACTAMASE DOMAIN-CONTAINING"/>
    <property type="match status" value="1"/>
</dbReference>
<dbReference type="InterPro" id="IPR036866">
    <property type="entry name" value="RibonucZ/Hydroxyglut_hydro"/>
</dbReference>